<feature type="transmembrane region" description="Helical" evidence="1">
    <location>
        <begin position="101"/>
        <end position="119"/>
    </location>
</feature>
<dbReference type="InterPro" id="IPR010539">
    <property type="entry name" value="BaxI_1-like"/>
</dbReference>
<feature type="transmembrane region" description="Helical" evidence="1">
    <location>
        <begin position="204"/>
        <end position="227"/>
    </location>
</feature>
<feature type="transmembrane region" description="Helical" evidence="1">
    <location>
        <begin position="239"/>
        <end position="265"/>
    </location>
</feature>
<gene>
    <name evidence="2" type="ORF">BJY26_002211</name>
</gene>
<comment type="caution">
    <text evidence="2">The sequence shown here is derived from an EMBL/GenBank/DDBJ whole genome shotgun (WGS) entry which is preliminary data.</text>
</comment>
<keyword evidence="1" id="KW-0812">Transmembrane</keyword>
<keyword evidence="1" id="KW-1133">Transmembrane helix</keyword>
<evidence type="ECO:0000313" key="2">
    <source>
        <dbReference type="EMBL" id="NYI67905.1"/>
    </source>
</evidence>
<dbReference type="PANTHER" id="PTHR41282:SF1">
    <property type="entry name" value="CONSERVED TRANSMEMBRANE PROTEIN-RELATED"/>
    <property type="match status" value="1"/>
</dbReference>
<organism evidence="2 3">
    <name type="scientific">Spelaeicoccus albus</name>
    <dbReference type="NCBI Taxonomy" id="1280376"/>
    <lineage>
        <taxon>Bacteria</taxon>
        <taxon>Bacillati</taxon>
        <taxon>Actinomycetota</taxon>
        <taxon>Actinomycetes</taxon>
        <taxon>Micrococcales</taxon>
        <taxon>Brevibacteriaceae</taxon>
        <taxon>Spelaeicoccus</taxon>
    </lineage>
</organism>
<name>A0A7Z0D2Y3_9MICO</name>
<reference evidence="2 3" key="1">
    <citation type="submission" date="2020-07" db="EMBL/GenBank/DDBJ databases">
        <title>Sequencing the genomes of 1000 actinobacteria strains.</title>
        <authorList>
            <person name="Klenk H.-P."/>
        </authorList>
    </citation>
    <scope>NUCLEOTIDE SEQUENCE [LARGE SCALE GENOMIC DNA]</scope>
    <source>
        <strain evidence="2 3">DSM 26341</strain>
    </source>
</reference>
<dbReference type="Pfam" id="PF12811">
    <property type="entry name" value="BaxI_1"/>
    <property type="match status" value="1"/>
</dbReference>
<dbReference type="PANTHER" id="PTHR41282">
    <property type="entry name" value="CONSERVED TRANSMEMBRANE PROTEIN-RELATED"/>
    <property type="match status" value="1"/>
</dbReference>
<accession>A0A7Z0D2Y3</accession>
<proteinExistence type="predicted"/>
<feature type="transmembrane region" description="Helical" evidence="1">
    <location>
        <begin position="159"/>
        <end position="180"/>
    </location>
</feature>
<sequence>MPSSNPIFARNRALNGRDPNAPLMTKEQLENLYAQPSAGPAQTGRMTYDDVMIKTGSLFAVLLAAAVVGWFVPALALPMALVGFVLGLVNAFKREPSPALIIIYAAAQGVFLGGISGIFEGMYSGIVLQAVIGTFSVFGVMLALFASGKIRVTPKFTKMLLMAVIGYGVFCLVNLGVMLFNPDMSMFGMRGIEVDLPIIGRMPLGIVIGVVAVVLAAFCLVMDFDMIQKGVQNGIPRKYAWTCAFGLMVTLIWLYIEILRILALFRGR</sequence>
<evidence type="ECO:0000313" key="3">
    <source>
        <dbReference type="Proteomes" id="UP000539111"/>
    </source>
</evidence>
<keyword evidence="1" id="KW-0472">Membrane</keyword>
<dbReference type="PIRSF" id="PIRSF009160">
    <property type="entry name" value="UCP009160"/>
    <property type="match status" value="1"/>
</dbReference>
<protein>
    <submittedName>
        <fullName evidence="2">Putative YccA/Bax inhibitor family protein</fullName>
    </submittedName>
</protein>
<dbReference type="AlphaFoldDB" id="A0A7Z0D2Y3"/>
<evidence type="ECO:0000256" key="1">
    <source>
        <dbReference type="SAM" id="Phobius"/>
    </source>
</evidence>
<dbReference type="Proteomes" id="UP000539111">
    <property type="component" value="Unassembled WGS sequence"/>
</dbReference>
<feature type="transmembrane region" description="Helical" evidence="1">
    <location>
        <begin position="58"/>
        <end position="89"/>
    </location>
</feature>
<keyword evidence="3" id="KW-1185">Reference proteome</keyword>
<dbReference type="RefSeq" id="WP_179428220.1">
    <property type="nucleotide sequence ID" value="NZ_JACBZP010000001.1"/>
</dbReference>
<dbReference type="EMBL" id="JACBZP010000001">
    <property type="protein sequence ID" value="NYI67905.1"/>
    <property type="molecule type" value="Genomic_DNA"/>
</dbReference>
<feature type="transmembrane region" description="Helical" evidence="1">
    <location>
        <begin position="125"/>
        <end position="147"/>
    </location>
</feature>